<protein>
    <submittedName>
        <fullName evidence="2">Uncharacterized protein</fullName>
    </submittedName>
</protein>
<keyword evidence="1" id="KW-1133">Transmembrane helix</keyword>
<sequence>MSVSPNMYHGRSDRSVFKSFWGWNLIGAVFFVWAWFQNKELLELEQGDVASVTMDRTLVALYKAFDTMQQGRMAVVGAIAAVGVCFMLVAFYGLYKRIRIRRALTLH</sequence>
<name>A0A847S5X8_9NEIS</name>
<feature type="transmembrane region" description="Helical" evidence="1">
    <location>
        <begin position="73"/>
        <end position="95"/>
    </location>
</feature>
<reference evidence="2 3" key="1">
    <citation type="submission" date="2020-04" db="EMBL/GenBank/DDBJ databases">
        <title>Draft genome of Leeia sp. IMCC25680.</title>
        <authorList>
            <person name="Song J."/>
            <person name="Cho J.-C."/>
        </authorList>
    </citation>
    <scope>NUCLEOTIDE SEQUENCE [LARGE SCALE GENOMIC DNA]</scope>
    <source>
        <strain evidence="2 3">IMCC25680</strain>
    </source>
</reference>
<keyword evidence="1" id="KW-0472">Membrane</keyword>
<gene>
    <name evidence="2" type="ORF">HF682_04885</name>
</gene>
<comment type="caution">
    <text evidence="2">The sequence shown here is derived from an EMBL/GenBank/DDBJ whole genome shotgun (WGS) entry which is preliminary data.</text>
</comment>
<dbReference type="EMBL" id="JABAIM010000001">
    <property type="protein sequence ID" value="NLR74487.1"/>
    <property type="molecule type" value="Genomic_DNA"/>
</dbReference>
<evidence type="ECO:0000313" key="3">
    <source>
        <dbReference type="Proteomes" id="UP000587991"/>
    </source>
</evidence>
<dbReference type="Proteomes" id="UP000587991">
    <property type="component" value="Unassembled WGS sequence"/>
</dbReference>
<keyword evidence="1" id="KW-0812">Transmembrane</keyword>
<dbReference type="AlphaFoldDB" id="A0A847S5X8"/>
<feature type="transmembrane region" description="Helical" evidence="1">
    <location>
        <begin position="20"/>
        <end position="36"/>
    </location>
</feature>
<organism evidence="2 3">
    <name type="scientific">Leeia aquatica</name>
    <dbReference type="NCBI Taxonomy" id="2725557"/>
    <lineage>
        <taxon>Bacteria</taxon>
        <taxon>Pseudomonadati</taxon>
        <taxon>Pseudomonadota</taxon>
        <taxon>Betaproteobacteria</taxon>
        <taxon>Neisseriales</taxon>
        <taxon>Leeiaceae</taxon>
        <taxon>Leeia</taxon>
    </lineage>
</organism>
<accession>A0A847S5X8</accession>
<evidence type="ECO:0000313" key="2">
    <source>
        <dbReference type="EMBL" id="NLR74487.1"/>
    </source>
</evidence>
<dbReference type="RefSeq" id="WP_168876100.1">
    <property type="nucleotide sequence ID" value="NZ_JABAIM010000001.1"/>
</dbReference>
<evidence type="ECO:0000256" key="1">
    <source>
        <dbReference type="SAM" id="Phobius"/>
    </source>
</evidence>
<proteinExistence type="predicted"/>
<keyword evidence="3" id="KW-1185">Reference proteome</keyword>